<dbReference type="AlphaFoldDB" id="A0A9P6WQ89"/>
<feature type="region of interest" description="Disordered" evidence="1">
    <location>
        <begin position="102"/>
        <end position="134"/>
    </location>
</feature>
<feature type="region of interest" description="Disordered" evidence="1">
    <location>
        <begin position="57"/>
        <end position="79"/>
    </location>
</feature>
<dbReference type="EMBL" id="PUHW01000008">
    <property type="protein sequence ID" value="KAG0691091.1"/>
    <property type="molecule type" value="Genomic_DNA"/>
</dbReference>
<organism evidence="2 3">
    <name type="scientific">Pichia californica</name>
    <dbReference type="NCBI Taxonomy" id="460514"/>
    <lineage>
        <taxon>Eukaryota</taxon>
        <taxon>Fungi</taxon>
        <taxon>Dikarya</taxon>
        <taxon>Ascomycota</taxon>
        <taxon>Saccharomycotina</taxon>
        <taxon>Pichiomycetes</taxon>
        <taxon>Pichiales</taxon>
        <taxon>Pichiaceae</taxon>
        <taxon>Pichia</taxon>
    </lineage>
</organism>
<sequence>MYYDTFQFSINKPSNHHFPKTKIPLSIDHSNLKYFNNVSLKSKIDLKRQQQKLKNSNILSSNISSSSSSDEEVIADDNHSIIHSERDHDLFSISNLHDTQFTKYPKNSVDNDNDNDNNNNNNNNNDDDDDYDNSNINFDDTTKFLKRKVIDNSIPLKKHKN</sequence>
<evidence type="ECO:0000313" key="3">
    <source>
        <dbReference type="Proteomes" id="UP000697127"/>
    </source>
</evidence>
<dbReference type="Proteomes" id="UP000697127">
    <property type="component" value="Unassembled WGS sequence"/>
</dbReference>
<keyword evidence="3" id="KW-1185">Reference proteome</keyword>
<comment type="caution">
    <text evidence="2">The sequence shown here is derived from an EMBL/GenBank/DDBJ whole genome shotgun (WGS) entry which is preliminary data.</text>
</comment>
<feature type="compositionally biased region" description="Low complexity" evidence="1">
    <location>
        <begin position="57"/>
        <end position="68"/>
    </location>
</feature>
<reference evidence="2" key="1">
    <citation type="submission" date="2020-11" db="EMBL/GenBank/DDBJ databases">
        <title>Kefir isolates.</title>
        <authorList>
            <person name="Marcisauskas S."/>
            <person name="Kim Y."/>
            <person name="Blasche S."/>
        </authorList>
    </citation>
    <scope>NUCLEOTIDE SEQUENCE</scope>
    <source>
        <strain evidence="2">Olga-1</strain>
    </source>
</reference>
<gene>
    <name evidence="2" type="ORF">C6P40_005010</name>
</gene>
<protein>
    <submittedName>
        <fullName evidence="2">Uncharacterized protein</fullName>
    </submittedName>
</protein>
<name>A0A9P6WQ89_9ASCO</name>
<evidence type="ECO:0000256" key="1">
    <source>
        <dbReference type="SAM" id="MobiDB-lite"/>
    </source>
</evidence>
<accession>A0A9P6WQ89</accession>
<proteinExistence type="predicted"/>
<evidence type="ECO:0000313" key="2">
    <source>
        <dbReference type="EMBL" id="KAG0691091.1"/>
    </source>
</evidence>